<protein>
    <submittedName>
        <fullName evidence="2">Uncharacterized protein</fullName>
    </submittedName>
</protein>
<feature type="transmembrane region" description="Helical" evidence="1">
    <location>
        <begin position="89"/>
        <end position="110"/>
    </location>
</feature>
<dbReference type="PANTHER" id="PTHR23012:SF159">
    <property type="entry name" value="OS05G0355300 PROTEIN"/>
    <property type="match status" value="1"/>
</dbReference>
<accession>A0A5J9U5F9</accession>
<dbReference type="Gramene" id="TVU18942">
    <property type="protein sequence ID" value="TVU18942"/>
    <property type="gene ID" value="EJB05_35063"/>
</dbReference>
<comment type="caution">
    <text evidence="2">The sequence shown here is derived from an EMBL/GenBank/DDBJ whole genome shotgun (WGS) entry which is preliminary data.</text>
</comment>
<dbReference type="EMBL" id="RWGY01000029">
    <property type="protein sequence ID" value="TVU18942.1"/>
    <property type="molecule type" value="Genomic_DNA"/>
</dbReference>
<feature type="non-terminal residue" evidence="2">
    <location>
        <position position="1"/>
    </location>
</feature>
<dbReference type="GO" id="GO:0004842">
    <property type="term" value="F:ubiquitin-protein transferase activity"/>
    <property type="evidence" value="ECO:0007669"/>
    <property type="project" value="TreeGrafter"/>
</dbReference>
<dbReference type="Proteomes" id="UP000324897">
    <property type="component" value="Chromosome 7"/>
</dbReference>
<dbReference type="GO" id="GO:0016567">
    <property type="term" value="P:protein ubiquitination"/>
    <property type="evidence" value="ECO:0007669"/>
    <property type="project" value="TreeGrafter"/>
</dbReference>
<sequence>MTSELCFCIGEESGPVKSVEEVLPEVQHQNMQPVGSSENLIDGAGYTEYCYDTNHGNTWCRSLIITFAIMLLVWHLIAVVTTEAADHCAFSLVTVYLLRVAGILLPFYIVMRLIHMIQKGQWQYRLQLLEEQRRIASTMNNVYSHQQHLAINVR</sequence>
<keyword evidence="1" id="KW-0812">Transmembrane</keyword>
<dbReference type="GO" id="GO:0016020">
    <property type="term" value="C:membrane"/>
    <property type="evidence" value="ECO:0007669"/>
    <property type="project" value="TreeGrafter"/>
</dbReference>
<organism evidence="2 3">
    <name type="scientific">Eragrostis curvula</name>
    <name type="common">weeping love grass</name>
    <dbReference type="NCBI Taxonomy" id="38414"/>
    <lineage>
        <taxon>Eukaryota</taxon>
        <taxon>Viridiplantae</taxon>
        <taxon>Streptophyta</taxon>
        <taxon>Embryophyta</taxon>
        <taxon>Tracheophyta</taxon>
        <taxon>Spermatophyta</taxon>
        <taxon>Magnoliopsida</taxon>
        <taxon>Liliopsida</taxon>
        <taxon>Poales</taxon>
        <taxon>Poaceae</taxon>
        <taxon>PACMAD clade</taxon>
        <taxon>Chloridoideae</taxon>
        <taxon>Eragrostideae</taxon>
        <taxon>Eragrostidinae</taxon>
        <taxon>Eragrostis</taxon>
    </lineage>
</organism>
<dbReference type="Pfam" id="PF12428">
    <property type="entry name" value="DUF3675"/>
    <property type="match status" value="1"/>
</dbReference>
<reference evidence="2 3" key="1">
    <citation type="journal article" date="2019" name="Sci. Rep.">
        <title>A high-quality genome of Eragrostis curvula grass provides insights into Poaceae evolution and supports new strategies to enhance forage quality.</title>
        <authorList>
            <person name="Carballo J."/>
            <person name="Santos B.A.C.M."/>
            <person name="Zappacosta D."/>
            <person name="Garbus I."/>
            <person name="Selva J.P."/>
            <person name="Gallo C.A."/>
            <person name="Diaz A."/>
            <person name="Albertini E."/>
            <person name="Caccamo M."/>
            <person name="Echenique V."/>
        </authorList>
    </citation>
    <scope>NUCLEOTIDE SEQUENCE [LARGE SCALE GENOMIC DNA]</scope>
    <source>
        <strain evidence="3">cv. Victoria</strain>
        <tissue evidence="2">Leaf</tissue>
    </source>
</reference>
<keyword evidence="1" id="KW-1133">Transmembrane helix</keyword>
<evidence type="ECO:0000313" key="3">
    <source>
        <dbReference type="Proteomes" id="UP000324897"/>
    </source>
</evidence>
<keyword evidence="3" id="KW-1185">Reference proteome</keyword>
<dbReference type="OrthoDB" id="264354at2759"/>
<gene>
    <name evidence="2" type="ORF">EJB05_35063</name>
</gene>
<feature type="transmembrane region" description="Helical" evidence="1">
    <location>
        <begin position="59"/>
        <end position="77"/>
    </location>
</feature>
<evidence type="ECO:0000256" key="1">
    <source>
        <dbReference type="SAM" id="Phobius"/>
    </source>
</evidence>
<dbReference type="PANTHER" id="PTHR23012">
    <property type="entry name" value="RING/FYVE/PHD ZINC FINGER DOMAIN-CONTAINING"/>
    <property type="match status" value="1"/>
</dbReference>
<proteinExistence type="predicted"/>
<evidence type="ECO:0000313" key="2">
    <source>
        <dbReference type="EMBL" id="TVU18942.1"/>
    </source>
</evidence>
<dbReference type="InterPro" id="IPR033275">
    <property type="entry name" value="MARCH-like"/>
</dbReference>
<keyword evidence="1" id="KW-0472">Membrane</keyword>
<dbReference type="InterPro" id="IPR022143">
    <property type="entry name" value="DUF3675"/>
</dbReference>
<name>A0A5J9U5F9_9POAL</name>
<dbReference type="AlphaFoldDB" id="A0A5J9U5F9"/>